<dbReference type="InterPro" id="IPR013087">
    <property type="entry name" value="Znf_C2H2_type"/>
</dbReference>
<keyword evidence="9" id="KW-1185">Reference proteome</keyword>
<protein>
    <recommendedName>
        <fullName evidence="7">C2H2-type domain-containing protein</fullName>
    </recommendedName>
</protein>
<dbReference type="GO" id="GO:0000981">
    <property type="term" value="F:DNA-binding transcription factor activity, RNA polymerase II-specific"/>
    <property type="evidence" value="ECO:0007669"/>
    <property type="project" value="TreeGrafter"/>
</dbReference>
<dbReference type="PROSITE" id="PS00028">
    <property type="entry name" value="ZINC_FINGER_C2H2_1"/>
    <property type="match status" value="3"/>
</dbReference>
<dbReference type="SMART" id="SM00355">
    <property type="entry name" value="ZnF_C2H2"/>
    <property type="match status" value="3"/>
</dbReference>
<sequence length="692" mass="78337">MNPSNDILEAESIIIPFEVMENTYLDYDQLHHFTPLLTQSTELTHALKNPIQRSLPTRTISTKNSNDNPDPNGKDHKKHNSYYVHISDRVVPQRAIAVLPTALRIRRGVVTPRRLLPPHVRFGPIQGIKQPVSSMKMNELILNAAVNQMPIFFLKGDDCLMHIDMSDRDKSNWMCLLPLGNECTANIWIFEEKNELYGMTTKSIPPRKPLMLGYSKSYAQDYGLPGGQPHLQFKKTGGVWIVGDQWQQVYFCNNIKTLTTKLKRHLMSRFCLKNVTQPEDKKHSEETPDAGLNISTEDHRISSDESFQNYSNGLDFSTNLFDDRMSGLDISVNSRGVNDFIPYTIDKEENLVANLGFISGLDCTQSSPLETGTPENNTQQQKATEPSPSRKPCNQTVTKKKKKPIAISERRFSCHCGRVYTNKEKLAKHVHTVCSADHSAKPVSSAPNDTKYKCETCDINFKRRGMLVNHLWRVHNSTSAAVPLEKRIRHYPCVACPKIYSSAAKRNQHVTNHHPEAQANRASWIEGGVERSAPAACGACPRQYGTRAKLLQHVRAAHPQLQLWYHKLLHPVHTNTVTNTHLGTSPVVRSQSQPPREHQYAHHQALYAYGQQKLFRSSGHRMIDDTAPFDRANWRRSRSVLTDPEDDITLAIRRKNVSVKLLHSTKAQFRPRRQGPCSVPIPPTLLIVPAGV</sequence>
<proteinExistence type="predicted"/>
<evidence type="ECO:0000256" key="1">
    <source>
        <dbReference type="ARBA" id="ARBA00022723"/>
    </source>
</evidence>
<evidence type="ECO:0000313" key="8">
    <source>
        <dbReference type="EMBL" id="KAG6458285.1"/>
    </source>
</evidence>
<keyword evidence="3 5" id="KW-0863">Zinc-finger</keyword>
<dbReference type="PANTHER" id="PTHR24409:SF295">
    <property type="entry name" value="AZ2-RELATED"/>
    <property type="match status" value="1"/>
</dbReference>
<dbReference type="AlphaFoldDB" id="A0A922CSW2"/>
<dbReference type="GO" id="GO:0008270">
    <property type="term" value="F:zinc ion binding"/>
    <property type="evidence" value="ECO:0007669"/>
    <property type="project" value="UniProtKB-KW"/>
</dbReference>
<comment type="caution">
    <text evidence="8">The sequence shown here is derived from an EMBL/GenBank/DDBJ whole genome shotgun (WGS) entry which is preliminary data.</text>
</comment>
<feature type="region of interest" description="Disordered" evidence="6">
    <location>
        <begin position="277"/>
        <end position="297"/>
    </location>
</feature>
<feature type="compositionally biased region" description="Polar residues" evidence="6">
    <location>
        <begin position="51"/>
        <end position="69"/>
    </location>
</feature>
<dbReference type="EMBL" id="JH668578">
    <property type="protein sequence ID" value="KAG6458286.1"/>
    <property type="molecule type" value="Genomic_DNA"/>
</dbReference>
<evidence type="ECO:0000259" key="7">
    <source>
        <dbReference type="PROSITE" id="PS50157"/>
    </source>
</evidence>
<keyword evidence="4" id="KW-0862">Zinc</keyword>
<dbReference type="InterPro" id="IPR001214">
    <property type="entry name" value="SET_dom"/>
</dbReference>
<feature type="domain" description="C2H2-type" evidence="7">
    <location>
        <begin position="452"/>
        <end position="480"/>
    </location>
</feature>
<dbReference type="EMBL" id="JH668578">
    <property type="protein sequence ID" value="KAG6458285.1"/>
    <property type="molecule type" value="Genomic_DNA"/>
</dbReference>
<feature type="region of interest" description="Disordered" evidence="6">
    <location>
        <begin position="366"/>
        <end position="404"/>
    </location>
</feature>
<dbReference type="PROSITE" id="PS50157">
    <property type="entry name" value="ZINC_FINGER_C2H2_2"/>
    <property type="match status" value="1"/>
</dbReference>
<evidence type="ECO:0000313" key="9">
    <source>
        <dbReference type="Proteomes" id="UP000791440"/>
    </source>
</evidence>
<feature type="region of interest" description="Disordered" evidence="6">
    <location>
        <begin position="49"/>
        <end position="79"/>
    </location>
</feature>
<evidence type="ECO:0000256" key="2">
    <source>
        <dbReference type="ARBA" id="ARBA00022737"/>
    </source>
</evidence>
<evidence type="ECO:0000256" key="6">
    <source>
        <dbReference type="SAM" id="MobiDB-lite"/>
    </source>
</evidence>
<keyword evidence="1" id="KW-0479">Metal-binding</keyword>
<name>A0A922CSW2_MANSE</name>
<keyword evidence="2" id="KW-0677">Repeat</keyword>
<evidence type="ECO:0000256" key="3">
    <source>
        <dbReference type="ARBA" id="ARBA00022771"/>
    </source>
</evidence>
<reference evidence="8" key="2">
    <citation type="submission" date="2020-12" db="EMBL/GenBank/DDBJ databases">
        <authorList>
            <person name="Kanost M."/>
        </authorList>
    </citation>
    <scope>NUCLEOTIDE SEQUENCE</scope>
</reference>
<dbReference type="PANTHER" id="PTHR24409">
    <property type="entry name" value="ZINC FINGER PROTEIN 142"/>
    <property type="match status" value="1"/>
</dbReference>
<evidence type="ECO:0000256" key="5">
    <source>
        <dbReference type="PROSITE-ProRule" id="PRU00042"/>
    </source>
</evidence>
<dbReference type="Pfam" id="PF21549">
    <property type="entry name" value="PRDM2_PR"/>
    <property type="match status" value="1"/>
</dbReference>
<evidence type="ECO:0000256" key="4">
    <source>
        <dbReference type="ARBA" id="ARBA00022833"/>
    </source>
</evidence>
<dbReference type="GO" id="GO:0000977">
    <property type="term" value="F:RNA polymerase II transcription regulatory region sequence-specific DNA binding"/>
    <property type="evidence" value="ECO:0007669"/>
    <property type="project" value="TreeGrafter"/>
</dbReference>
<organism evidence="8 9">
    <name type="scientific">Manduca sexta</name>
    <name type="common">Tobacco hawkmoth</name>
    <name type="synonym">Tobacco hornworm</name>
    <dbReference type="NCBI Taxonomy" id="7130"/>
    <lineage>
        <taxon>Eukaryota</taxon>
        <taxon>Metazoa</taxon>
        <taxon>Ecdysozoa</taxon>
        <taxon>Arthropoda</taxon>
        <taxon>Hexapoda</taxon>
        <taxon>Insecta</taxon>
        <taxon>Pterygota</taxon>
        <taxon>Neoptera</taxon>
        <taxon>Endopterygota</taxon>
        <taxon>Lepidoptera</taxon>
        <taxon>Glossata</taxon>
        <taxon>Ditrysia</taxon>
        <taxon>Bombycoidea</taxon>
        <taxon>Sphingidae</taxon>
        <taxon>Sphinginae</taxon>
        <taxon>Sphingini</taxon>
        <taxon>Manduca</taxon>
    </lineage>
</organism>
<gene>
    <name evidence="8" type="ORF">O3G_MSEX010772</name>
</gene>
<reference evidence="8" key="1">
    <citation type="journal article" date="2016" name="Insect Biochem. Mol. Biol.">
        <title>Multifaceted biological insights from a draft genome sequence of the tobacco hornworm moth, Manduca sexta.</title>
        <authorList>
            <person name="Kanost M.R."/>
            <person name="Arrese E.L."/>
            <person name="Cao X."/>
            <person name="Chen Y.R."/>
            <person name="Chellapilla S."/>
            <person name="Goldsmith M.R."/>
            <person name="Grosse-Wilde E."/>
            <person name="Heckel D.G."/>
            <person name="Herndon N."/>
            <person name="Jiang H."/>
            <person name="Papanicolaou A."/>
            <person name="Qu J."/>
            <person name="Soulages J.L."/>
            <person name="Vogel H."/>
            <person name="Walters J."/>
            <person name="Waterhouse R.M."/>
            <person name="Ahn S.J."/>
            <person name="Almeida F.C."/>
            <person name="An C."/>
            <person name="Aqrawi P."/>
            <person name="Bretschneider A."/>
            <person name="Bryant W.B."/>
            <person name="Bucks S."/>
            <person name="Chao H."/>
            <person name="Chevignon G."/>
            <person name="Christen J.M."/>
            <person name="Clarke D.F."/>
            <person name="Dittmer N.T."/>
            <person name="Ferguson L.C.F."/>
            <person name="Garavelou S."/>
            <person name="Gordon K.H.J."/>
            <person name="Gunaratna R.T."/>
            <person name="Han Y."/>
            <person name="Hauser F."/>
            <person name="He Y."/>
            <person name="Heidel-Fischer H."/>
            <person name="Hirsh A."/>
            <person name="Hu Y."/>
            <person name="Jiang H."/>
            <person name="Kalra D."/>
            <person name="Klinner C."/>
            <person name="Konig C."/>
            <person name="Kovar C."/>
            <person name="Kroll A.R."/>
            <person name="Kuwar S.S."/>
            <person name="Lee S.L."/>
            <person name="Lehman R."/>
            <person name="Li K."/>
            <person name="Li Z."/>
            <person name="Liang H."/>
            <person name="Lovelace S."/>
            <person name="Lu Z."/>
            <person name="Mansfield J.H."/>
            <person name="McCulloch K.J."/>
            <person name="Mathew T."/>
            <person name="Morton B."/>
            <person name="Muzny D.M."/>
            <person name="Neunemann D."/>
            <person name="Ongeri F."/>
            <person name="Pauchet Y."/>
            <person name="Pu L.L."/>
            <person name="Pyrousis I."/>
            <person name="Rao X.J."/>
            <person name="Redding A."/>
            <person name="Roesel C."/>
            <person name="Sanchez-Gracia A."/>
            <person name="Schaack S."/>
            <person name="Shukla A."/>
            <person name="Tetreau G."/>
            <person name="Wang Y."/>
            <person name="Xiong G.H."/>
            <person name="Traut W."/>
            <person name="Walsh T.K."/>
            <person name="Worley K.C."/>
            <person name="Wu D."/>
            <person name="Wu W."/>
            <person name="Wu Y.Q."/>
            <person name="Zhang X."/>
            <person name="Zou Z."/>
            <person name="Zucker H."/>
            <person name="Briscoe A.D."/>
            <person name="Burmester T."/>
            <person name="Clem R.J."/>
            <person name="Feyereisen R."/>
            <person name="Grimmelikhuijzen C.J.P."/>
            <person name="Hamodrakas S.J."/>
            <person name="Hansson B.S."/>
            <person name="Huguet E."/>
            <person name="Jermiin L.S."/>
            <person name="Lan Q."/>
            <person name="Lehman H.K."/>
            <person name="Lorenzen M."/>
            <person name="Merzendorfer H."/>
            <person name="Michalopoulos I."/>
            <person name="Morton D.B."/>
            <person name="Muthukrishnan S."/>
            <person name="Oakeshott J.G."/>
            <person name="Palmer W."/>
            <person name="Park Y."/>
            <person name="Passarelli A.L."/>
            <person name="Rozas J."/>
            <person name="Schwartz L.M."/>
            <person name="Smith W."/>
            <person name="Southgate A."/>
            <person name="Vilcinskas A."/>
            <person name="Vogt R."/>
            <person name="Wang P."/>
            <person name="Werren J."/>
            <person name="Yu X.Q."/>
            <person name="Zhou J.J."/>
            <person name="Brown S.J."/>
            <person name="Scherer S.E."/>
            <person name="Richards S."/>
            <person name="Blissard G.W."/>
        </authorList>
    </citation>
    <scope>NUCLEOTIDE SEQUENCE</scope>
</reference>
<dbReference type="GO" id="GO:0005634">
    <property type="term" value="C:nucleus"/>
    <property type="evidence" value="ECO:0007669"/>
    <property type="project" value="TreeGrafter"/>
</dbReference>
<dbReference type="Proteomes" id="UP000791440">
    <property type="component" value="Unassembled WGS sequence"/>
</dbReference>
<accession>A0A922CSW2</accession>
<feature type="compositionally biased region" description="Polar residues" evidence="6">
    <location>
        <begin position="366"/>
        <end position="397"/>
    </location>
</feature>